<proteinExistence type="predicted"/>
<organism evidence="3 4">
    <name type="scientific">Cupriavidus lacunae</name>
    <dbReference type="NCBI Taxonomy" id="2666307"/>
    <lineage>
        <taxon>Bacteria</taxon>
        <taxon>Pseudomonadati</taxon>
        <taxon>Pseudomonadota</taxon>
        <taxon>Betaproteobacteria</taxon>
        <taxon>Burkholderiales</taxon>
        <taxon>Burkholderiaceae</taxon>
        <taxon>Cupriavidus</taxon>
    </lineage>
</organism>
<dbReference type="Proteomes" id="UP000255165">
    <property type="component" value="Unassembled WGS sequence"/>
</dbReference>
<dbReference type="PANTHER" id="PTHR13748">
    <property type="entry name" value="COBW-RELATED"/>
    <property type="match status" value="1"/>
</dbReference>
<feature type="domain" description="CobW/HypB/UreG nucleotide-binding" evidence="2">
    <location>
        <begin position="28"/>
        <end position="124"/>
    </location>
</feature>
<dbReference type="InterPro" id="IPR051316">
    <property type="entry name" value="Zinc-reg_GTPase_activator"/>
</dbReference>
<evidence type="ECO:0000256" key="1">
    <source>
        <dbReference type="SAM" id="MobiDB-lite"/>
    </source>
</evidence>
<dbReference type="Gene3D" id="3.40.50.300">
    <property type="entry name" value="P-loop containing nucleotide triphosphate hydrolases"/>
    <property type="match status" value="1"/>
</dbReference>
<feature type="region of interest" description="Disordered" evidence="1">
    <location>
        <begin position="127"/>
        <end position="147"/>
    </location>
</feature>
<evidence type="ECO:0000313" key="3">
    <source>
        <dbReference type="EMBL" id="RDK06751.1"/>
    </source>
</evidence>
<dbReference type="EMBL" id="QKWJ01000055">
    <property type="protein sequence ID" value="RDK06751.1"/>
    <property type="molecule type" value="Genomic_DNA"/>
</dbReference>
<evidence type="ECO:0000259" key="2">
    <source>
        <dbReference type="Pfam" id="PF02492"/>
    </source>
</evidence>
<dbReference type="InterPro" id="IPR027417">
    <property type="entry name" value="P-loop_NTPase"/>
</dbReference>
<gene>
    <name evidence="3" type="ORF">DN412_29635</name>
</gene>
<dbReference type="SUPFAM" id="SSF52540">
    <property type="entry name" value="P-loop containing nucleoside triphosphate hydrolases"/>
    <property type="match status" value="1"/>
</dbReference>
<dbReference type="PANTHER" id="PTHR13748:SF62">
    <property type="entry name" value="COBW DOMAIN-CONTAINING PROTEIN"/>
    <property type="match status" value="1"/>
</dbReference>
<sequence>MPFGLRGKEGTSGNGLWLLPPAELASIGGNFSQALLRVMALRDPPDRIIIEASGVSDPWKIAQVGLTGHRLRLDSVIVLADATSVRQQARDRYIGDVLPSQLCAADLLLLNKTDLIDEHQRSEVARVAGHGGTASAQQRHRERGRLHEHPSFATSCLRRLVCNSPLEEEENIAPSAFRNGADVDPLNACQAALEPEVPEDLQWAGLDDPGKTWA</sequence>
<comment type="caution">
    <text evidence="3">The sequence shown here is derived from an EMBL/GenBank/DDBJ whole genome shotgun (WGS) entry which is preliminary data.</text>
</comment>
<evidence type="ECO:0000313" key="4">
    <source>
        <dbReference type="Proteomes" id="UP000255165"/>
    </source>
</evidence>
<dbReference type="RefSeq" id="WP_115214830.1">
    <property type="nucleotide sequence ID" value="NZ_QKWJ01000055.1"/>
</dbReference>
<dbReference type="InterPro" id="IPR003495">
    <property type="entry name" value="CobW/HypB/UreG_nucleotide-bd"/>
</dbReference>
<accession>A0A370NMD6</accession>
<keyword evidence="4" id="KW-1185">Reference proteome</keyword>
<name>A0A370NMD6_9BURK</name>
<reference evidence="4" key="1">
    <citation type="submission" date="2018-06" db="EMBL/GenBank/DDBJ databases">
        <authorList>
            <person name="Feng T."/>
            <person name="Jeon C.O."/>
        </authorList>
    </citation>
    <scope>NUCLEOTIDE SEQUENCE [LARGE SCALE GENOMIC DNA]</scope>
    <source>
        <strain evidence="4">S23</strain>
    </source>
</reference>
<dbReference type="GO" id="GO:0005737">
    <property type="term" value="C:cytoplasm"/>
    <property type="evidence" value="ECO:0007669"/>
    <property type="project" value="TreeGrafter"/>
</dbReference>
<dbReference type="Pfam" id="PF02492">
    <property type="entry name" value="cobW"/>
    <property type="match status" value="1"/>
</dbReference>
<dbReference type="AlphaFoldDB" id="A0A370NMD6"/>
<protein>
    <recommendedName>
        <fullName evidence="2">CobW/HypB/UreG nucleotide-binding domain-containing protein</fullName>
    </recommendedName>
</protein>